<dbReference type="RefSeq" id="WP_130539964.1">
    <property type="nucleotide sequence ID" value="NZ_CP042431.1"/>
</dbReference>
<keyword evidence="4" id="KW-1185">Reference proteome</keyword>
<feature type="compositionally biased region" description="Polar residues" evidence="1">
    <location>
        <begin position="23"/>
        <end position="39"/>
    </location>
</feature>
<evidence type="ECO:0000256" key="2">
    <source>
        <dbReference type="SAM" id="SignalP"/>
    </source>
</evidence>
<evidence type="ECO:0000256" key="1">
    <source>
        <dbReference type="SAM" id="MobiDB-lite"/>
    </source>
</evidence>
<gene>
    <name evidence="3" type="ORF">EV199_1477</name>
</gene>
<dbReference type="Pfam" id="PF16138">
    <property type="entry name" value="DUF4846"/>
    <property type="match status" value="2"/>
</dbReference>
<feature type="signal peptide" evidence="2">
    <location>
        <begin position="1"/>
        <end position="21"/>
    </location>
</feature>
<dbReference type="AlphaFoldDB" id="A0A4Q7N3R2"/>
<dbReference type="OrthoDB" id="5511471at2"/>
<evidence type="ECO:0000313" key="4">
    <source>
        <dbReference type="Proteomes" id="UP000293874"/>
    </source>
</evidence>
<reference evidence="3 4" key="1">
    <citation type="submission" date="2019-02" db="EMBL/GenBank/DDBJ databases">
        <title>Genomic Encyclopedia of Type Strains, Phase IV (KMG-IV): sequencing the most valuable type-strain genomes for metagenomic binning, comparative biology and taxonomic classification.</title>
        <authorList>
            <person name="Goeker M."/>
        </authorList>
    </citation>
    <scope>NUCLEOTIDE SEQUENCE [LARGE SCALE GENOMIC DNA]</scope>
    <source>
        <strain evidence="3 4">DSM 18116</strain>
    </source>
</reference>
<accession>A0A4Q7N3R2</accession>
<evidence type="ECO:0000313" key="3">
    <source>
        <dbReference type="EMBL" id="RZS75608.1"/>
    </source>
</evidence>
<dbReference type="Proteomes" id="UP000293874">
    <property type="component" value="Unassembled WGS sequence"/>
</dbReference>
<organism evidence="3 4">
    <name type="scientific">Pseudobacter ginsenosidimutans</name>
    <dbReference type="NCBI Taxonomy" id="661488"/>
    <lineage>
        <taxon>Bacteria</taxon>
        <taxon>Pseudomonadati</taxon>
        <taxon>Bacteroidota</taxon>
        <taxon>Chitinophagia</taxon>
        <taxon>Chitinophagales</taxon>
        <taxon>Chitinophagaceae</taxon>
        <taxon>Pseudobacter</taxon>
    </lineage>
</organism>
<dbReference type="EMBL" id="SGXA01000001">
    <property type="protein sequence ID" value="RZS75608.1"/>
    <property type="molecule type" value="Genomic_DNA"/>
</dbReference>
<name>A0A4Q7N3R2_9BACT</name>
<protein>
    <submittedName>
        <fullName evidence="3">Uncharacterized protein DUF4846</fullName>
    </submittedName>
</protein>
<dbReference type="InterPro" id="IPR032315">
    <property type="entry name" value="DUF4846"/>
</dbReference>
<comment type="caution">
    <text evidence="3">The sequence shown here is derived from an EMBL/GenBank/DDBJ whole genome shotgun (WGS) entry which is preliminary data.</text>
</comment>
<keyword evidence="2" id="KW-0732">Signal</keyword>
<feature type="chain" id="PRO_5020263222" evidence="2">
    <location>
        <begin position="22"/>
        <end position="260"/>
    </location>
</feature>
<sequence length="260" mass="29454">MKHKLFLLSIILPVLSSCQEAASTAGRQSGKTSSKSVPTRVSEIPPPEGCRRYNGTDTGFATWLRNVSLKKDNAVYLYNGQLKGNQDAQYAVLDIPVGHKDLQQCADAVMRLRASWLFSQGRYDEIRFADNNGRMYVCPPSPDSSAFERYLQTVYSWCGTISLAQQLRTVHWFNDIQPGDVLIRGGSPGHAVIVMDVVVNNNNMNEKYYMLAQSYMPAQSIHILKNYANKDGSPWYDVQQANRLISTPEWGFYKDELKRW</sequence>
<dbReference type="PROSITE" id="PS51257">
    <property type="entry name" value="PROKAR_LIPOPROTEIN"/>
    <property type="match status" value="1"/>
</dbReference>
<proteinExistence type="predicted"/>
<feature type="region of interest" description="Disordered" evidence="1">
    <location>
        <begin position="23"/>
        <end position="49"/>
    </location>
</feature>